<comment type="caution">
    <text evidence="1">The sequence shown here is derived from an EMBL/GenBank/DDBJ whole genome shotgun (WGS) entry which is preliminary data.</text>
</comment>
<feature type="non-terminal residue" evidence="1">
    <location>
        <position position="1"/>
    </location>
</feature>
<keyword evidence="2" id="KW-1185">Reference proteome</keyword>
<dbReference type="EMBL" id="LXQA010982019">
    <property type="protein sequence ID" value="MCI79819.1"/>
    <property type="molecule type" value="Genomic_DNA"/>
</dbReference>
<proteinExistence type="predicted"/>
<organism evidence="1 2">
    <name type="scientific">Trifolium medium</name>
    <dbReference type="NCBI Taxonomy" id="97028"/>
    <lineage>
        <taxon>Eukaryota</taxon>
        <taxon>Viridiplantae</taxon>
        <taxon>Streptophyta</taxon>
        <taxon>Embryophyta</taxon>
        <taxon>Tracheophyta</taxon>
        <taxon>Spermatophyta</taxon>
        <taxon>Magnoliopsida</taxon>
        <taxon>eudicotyledons</taxon>
        <taxon>Gunneridae</taxon>
        <taxon>Pentapetalae</taxon>
        <taxon>rosids</taxon>
        <taxon>fabids</taxon>
        <taxon>Fabales</taxon>
        <taxon>Fabaceae</taxon>
        <taxon>Papilionoideae</taxon>
        <taxon>50 kb inversion clade</taxon>
        <taxon>NPAAA clade</taxon>
        <taxon>Hologalegina</taxon>
        <taxon>IRL clade</taxon>
        <taxon>Trifolieae</taxon>
        <taxon>Trifolium</taxon>
    </lineage>
</organism>
<sequence>FLLGVNIRLSFFAMICKGIAQTLVTIPSGSPAIMILAISVPYGR</sequence>
<accession>A0A392UXU0</accession>
<reference evidence="1 2" key="1">
    <citation type="journal article" date="2018" name="Front. Plant Sci.">
        <title>Red Clover (Trifolium pratense) and Zigzag Clover (T. medium) - A Picture of Genomic Similarities and Differences.</title>
        <authorList>
            <person name="Dluhosova J."/>
            <person name="Istvanek J."/>
            <person name="Nedelnik J."/>
            <person name="Repkova J."/>
        </authorList>
    </citation>
    <scope>NUCLEOTIDE SEQUENCE [LARGE SCALE GENOMIC DNA]</scope>
    <source>
        <strain evidence="2">cv. 10/8</strain>
        <tissue evidence="1">Leaf</tissue>
    </source>
</reference>
<evidence type="ECO:0000313" key="2">
    <source>
        <dbReference type="Proteomes" id="UP000265520"/>
    </source>
</evidence>
<dbReference type="AlphaFoldDB" id="A0A392UXU0"/>
<protein>
    <submittedName>
        <fullName evidence="1">Uncharacterized protein</fullName>
    </submittedName>
</protein>
<dbReference type="Proteomes" id="UP000265520">
    <property type="component" value="Unassembled WGS sequence"/>
</dbReference>
<evidence type="ECO:0000313" key="1">
    <source>
        <dbReference type="EMBL" id="MCI79819.1"/>
    </source>
</evidence>
<name>A0A392UXU0_9FABA</name>